<evidence type="ECO:0000259" key="19">
    <source>
        <dbReference type="Pfam" id="PF05193"/>
    </source>
</evidence>
<evidence type="ECO:0000256" key="9">
    <source>
        <dbReference type="ARBA" id="ARBA00022801"/>
    </source>
</evidence>
<evidence type="ECO:0000256" key="15">
    <source>
        <dbReference type="ARBA" id="ARBA00074130"/>
    </source>
</evidence>
<dbReference type="FunFam" id="3.30.830.10:FF:000033">
    <property type="entry name" value="Stromal processing peptidase, chloroplastic"/>
    <property type="match status" value="1"/>
</dbReference>
<evidence type="ECO:0000256" key="4">
    <source>
        <dbReference type="ARBA" id="ARBA00022491"/>
    </source>
</evidence>
<dbReference type="PANTHER" id="PTHR43690:SF33">
    <property type="entry name" value="STROMAL PROCESSING PEPTIDASE, CHLOROPLASTIC"/>
    <property type="match status" value="1"/>
</dbReference>
<evidence type="ECO:0000256" key="2">
    <source>
        <dbReference type="ARBA" id="ARBA00004470"/>
    </source>
</evidence>
<dbReference type="GO" id="GO:0006325">
    <property type="term" value="P:chromatin organization"/>
    <property type="evidence" value="ECO:0007669"/>
    <property type="project" value="UniProtKB-KW"/>
</dbReference>
<dbReference type="Gene3D" id="3.30.830.10">
    <property type="entry name" value="Metalloenzyme, LuxS/M16 peptidase-like"/>
    <property type="match status" value="4"/>
</dbReference>
<organism evidence="20 21">
    <name type="scientific">Citrus x changshan-huyou</name>
    <dbReference type="NCBI Taxonomy" id="2935761"/>
    <lineage>
        <taxon>Eukaryota</taxon>
        <taxon>Viridiplantae</taxon>
        <taxon>Streptophyta</taxon>
        <taxon>Embryophyta</taxon>
        <taxon>Tracheophyta</taxon>
        <taxon>Spermatophyta</taxon>
        <taxon>Magnoliopsida</taxon>
        <taxon>eudicotyledons</taxon>
        <taxon>Gunneridae</taxon>
        <taxon>Pentapetalae</taxon>
        <taxon>rosids</taxon>
        <taxon>malvids</taxon>
        <taxon>Sapindales</taxon>
        <taxon>Rutaceae</taxon>
        <taxon>Aurantioideae</taxon>
        <taxon>Citrus</taxon>
    </lineage>
</organism>
<protein>
    <recommendedName>
        <fullName evidence="15">Stromal processing peptidase, chloroplastic</fullName>
    </recommendedName>
    <alternativeName>
        <fullName evidence="16">Chloroplast processing enzyme</fullName>
    </alternativeName>
</protein>
<dbReference type="InterPro" id="IPR011249">
    <property type="entry name" value="Metalloenz_LuxS/M16"/>
</dbReference>
<keyword evidence="9" id="KW-0378">Hydrolase</keyword>
<reference evidence="20 21" key="1">
    <citation type="submission" date="2024-05" db="EMBL/GenBank/DDBJ databases">
        <title>Haplotype-resolved chromosome-level genome assembly of Huyou (Citrus changshanensis).</title>
        <authorList>
            <person name="Miao C."/>
            <person name="Chen W."/>
            <person name="Wu Y."/>
            <person name="Wang L."/>
            <person name="Zhao S."/>
            <person name="Grierson D."/>
            <person name="Xu C."/>
            <person name="Chen K."/>
        </authorList>
    </citation>
    <scope>NUCLEOTIDE SEQUENCE [LARGE SCALE GENOMIC DNA]</scope>
    <source>
        <strain evidence="20">01-14</strain>
        <tissue evidence="20">Leaf</tissue>
    </source>
</reference>
<evidence type="ECO:0000256" key="10">
    <source>
        <dbReference type="ARBA" id="ARBA00022833"/>
    </source>
</evidence>
<dbReference type="GO" id="GO:0006508">
    <property type="term" value="P:proteolysis"/>
    <property type="evidence" value="ECO:0007669"/>
    <property type="project" value="UniProtKB-KW"/>
</dbReference>
<dbReference type="SUPFAM" id="SSF52768">
    <property type="entry name" value="Arginase/deacetylase"/>
    <property type="match status" value="1"/>
</dbReference>
<dbReference type="PANTHER" id="PTHR43690">
    <property type="entry name" value="NARDILYSIN"/>
    <property type="match status" value="1"/>
</dbReference>
<dbReference type="FunFam" id="3.30.830.10:FF:000040">
    <property type="entry name" value="Stromal processing peptidase, chloroplastic"/>
    <property type="match status" value="1"/>
</dbReference>
<evidence type="ECO:0000256" key="6">
    <source>
        <dbReference type="ARBA" id="ARBA00022640"/>
    </source>
</evidence>
<keyword evidence="10" id="KW-0862">Zinc</keyword>
<feature type="domain" description="Peptidase M16 N-terminal" evidence="18">
    <location>
        <begin position="200"/>
        <end position="333"/>
    </location>
</feature>
<evidence type="ECO:0000256" key="1">
    <source>
        <dbReference type="ARBA" id="ARBA00001947"/>
    </source>
</evidence>
<keyword evidence="8" id="KW-0479">Metal-binding</keyword>
<dbReference type="InterPro" id="IPR011765">
    <property type="entry name" value="Pept_M16_N"/>
</dbReference>
<dbReference type="Proteomes" id="UP001428341">
    <property type="component" value="Unassembled WGS sequence"/>
</dbReference>
<gene>
    <name evidence="20" type="ORF">WN944_009052</name>
</gene>
<name>A0AAP0MUC4_9ROSI</name>
<evidence type="ECO:0000256" key="7">
    <source>
        <dbReference type="ARBA" id="ARBA00022670"/>
    </source>
</evidence>
<evidence type="ECO:0000256" key="17">
    <source>
        <dbReference type="SAM" id="MobiDB-lite"/>
    </source>
</evidence>
<evidence type="ECO:0000313" key="21">
    <source>
        <dbReference type="Proteomes" id="UP001428341"/>
    </source>
</evidence>
<dbReference type="GO" id="GO:0009570">
    <property type="term" value="C:chloroplast stroma"/>
    <property type="evidence" value="ECO:0007669"/>
    <property type="project" value="UniProtKB-SubCell"/>
</dbReference>
<comment type="caution">
    <text evidence="20">The sequence shown here is derived from an EMBL/GenBank/DDBJ whole genome shotgun (WGS) entry which is preliminary data.</text>
</comment>
<comment type="similarity">
    <text evidence="3">Belongs to the peptidase M16 family.</text>
</comment>
<feature type="domain" description="Peptidase M16 C-terminal" evidence="19">
    <location>
        <begin position="959"/>
        <end position="1188"/>
    </location>
</feature>
<accession>A0AAP0MUC4</accession>
<dbReference type="GO" id="GO:0046872">
    <property type="term" value="F:metal ion binding"/>
    <property type="evidence" value="ECO:0007669"/>
    <property type="project" value="UniProtKB-KW"/>
</dbReference>
<evidence type="ECO:0000256" key="8">
    <source>
        <dbReference type="ARBA" id="ARBA00022723"/>
    </source>
</evidence>
<proteinExistence type="inferred from homology"/>
<dbReference type="GO" id="GO:0008237">
    <property type="term" value="F:metallopeptidase activity"/>
    <property type="evidence" value="ECO:0007669"/>
    <property type="project" value="UniProtKB-KW"/>
</dbReference>
<evidence type="ECO:0000313" key="20">
    <source>
        <dbReference type="EMBL" id="KAK9217040.1"/>
    </source>
</evidence>
<keyword evidence="13" id="KW-0482">Metalloprotease</keyword>
<keyword evidence="11" id="KW-0156">Chromatin regulator</keyword>
<dbReference type="InterPro" id="IPR037138">
    <property type="entry name" value="His_deacetylse_dom_sf"/>
</dbReference>
<dbReference type="Pfam" id="PF05193">
    <property type="entry name" value="Peptidase_M16_C"/>
    <property type="match status" value="2"/>
</dbReference>
<keyword evidence="12" id="KW-0809">Transit peptide</keyword>
<dbReference type="Pfam" id="PF00675">
    <property type="entry name" value="Peptidase_M16"/>
    <property type="match status" value="1"/>
</dbReference>
<dbReference type="SUPFAM" id="SSF63411">
    <property type="entry name" value="LuxS/MPP-like metallohydrolase"/>
    <property type="match status" value="3"/>
</dbReference>
<evidence type="ECO:0000256" key="5">
    <source>
        <dbReference type="ARBA" id="ARBA00022528"/>
    </source>
</evidence>
<evidence type="ECO:0000256" key="11">
    <source>
        <dbReference type="ARBA" id="ARBA00022853"/>
    </source>
</evidence>
<dbReference type="EMBL" id="JBCGBO010000003">
    <property type="protein sequence ID" value="KAK9217040.1"/>
    <property type="molecule type" value="Genomic_DNA"/>
</dbReference>
<keyword evidence="6" id="KW-0934">Plastid</keyword>
<evidence type="ECO:0000256" key="14">
    <source>
        <dbReference type="ARBA" id="ARBA00056021"/>
    </source>
</evidence>
<comment type="function">
    <text evidence="14">Cleaves presequences (transit peptides) from chloroplastic protein precursors. Initially recognizes a precursor by binding to the C-terminus of its transit peptide and then removes the transit peptide in a single endoproteolytic step. In a next step, pursues the cleavage of transit peptide to a subfragment form.</text>
</comment>
<comment type="subcellular location">
    <subcellularLocation>
        <location evidence="2">Plastid</location>
        <location evidence="2">Chloroplast stroma</location>
    </subcellularLocation>
</comment>
<keyword evidence="7" id="KW-0645">Protease</keyword>
<dbReference type="InterPro" id="IPR050626">
    <property type="entry name" value="Peptidase_M16"/>
</dbReference>
<dbReference type="InterPro" id="IPR007863">
    <property type="entry name" value="Peptidase_M16_C"/>
</dbReference>
<comment type="cofactor">
    <cofactor evidence="1">
        <name>Zn(2+)</name>
        <dbReference type="ChEBI" id="CHEBI:29105"/>
    </cofactor>
</comment>
<feature type="region of interest" description="Disordered" evidence="17">
    <location>
        <begin position="429"/>
        <end position="449"/>
    </location>
</feature>
<sequence length="1360" mass="152846">MATSSSSLVSGVSVPQIRPSLSRRDKGNWIVRPRSHLSFRSGFTAKRLSFISPTRWSGGVAGGESAFHVNKLDTRKRRASNSILAEREQFNCTSCSIINRTSRSRLVNSISRAFLDKSSFHLLRSDSVKHVLVPRATVGPDEPHAASTTWPDGIIERQSLDPLYPELERSEFDAFLNAELPSHPKLYRGQLRNGLRYLILPNKVPASRFEAHMEIHAGSIDEEDDEQGIAHMIEHVAFLGSKKREKLLGTGARSNAYTDFHHTVFHIHSPTYTKDSDEDLLPLVLDALNEIAFHPKFLSSRVEKERRAILSELQMMNTIEYRVDCQLLQHLHSENKLSKRFPIGLEEQIKKWDADKIRKFHERWYFPANATLYIVGDIDNVSKTIDQIEAVFGHTGNENETASASTPTSSAFGAMANFLVPKLSVGLPGSLSHERSSNSDQSKIIRRERHAVRPPVEHNWSLSGSGADVKPPQIFQHELLQNFSINMFCKIPVNKVRTYGDLRNVLMKRIFLSALHFRINTRYKSSNPPFTSVEMDHSDSGREGCTVTTLTVTAEPKNWQSAVRVAVQEVRRLKEFGVTNGELTRYMDALLKDSEHLAAMIDNISSVDNLDFIMESDALGHTVMDQGQGHASLVAVAGTITLEEVMFTINNEQLWFSFKKSLSLVSLALLSPRCPETIMLMQVNSIGAEVLEFISDFGRPSAPVPAAIVACVPKKVHIDGIGETEFKISPNEIVDAIKSGMEEPIEAEPELEVPKELISASELEELKLWCRPSFIPPRPELNVTKVHDKESGITQLRLSNGIPINYKISKSEAQGGVMRLIVGGGRAAESSESRGAVIVGVRTLSEGGRVGKFSREQVELFCVNHLINCSLESTEEFIAMEFRFTLRDNGMRAAFQLLHMVLEHSVWLDDAFDRARQLYLSYYRSIPKSLERSTAHKLMLAMLNGDERFVEPTPKSLENLTLKSVKEAVMNQFVGNNMEVSIVGDFSEEEIESCILDYLGTVRATNDSKREHEYSPILFRPSPSDLHFQQVFLKDTDERACAYIAGPAPNRWGFTVDGMDLFKSINNTSCSFDMPPKSEESMMLKDIEKDQQRKLRSHPLFFGITMGLLAEIINSRLFTTVRDSLGLTYDVSFELNLFDRLKLGWYVISVTSPPGKVHKAVDACKNVLRGLHSNRIVQRELDRAKRTLLMRHEAEIKSNAYWLGLLAHLQASSVPRKDISCIKDLMSLYEAASIEDIDLAYEQLRVDEDSLYSCIGIAGAQAGDEETASSEEESDEGYPGGVIPVGRDHDLVLHVDIDIHLSDGVFYSTNRVFMTVYSYFWRLFLGTSHQDDIGVGIDKYYSRNVPLEDGIDDESYQYLV</sequence>
<keyword evidence="4" id="KW-0678">Repressor</keyword>
<evidence type="ECO:0000256" key="16">
    <source>
        <dbReference type="ARBA" id="ARBA00077219"/>
    </source>
</evidence>
<keyword evidence="5" id="KW-0150">Chloroplast</keyword>
<evidence type="ECO:0000259" key="18">
    <source>
        <dbReference type="Pfam" id="PF00675"/>
    </source>
</evidence>
<evidence type="ECO:0000256" key="13">
    <source>
        <dbReference type="ARBA" id="ARBA00023049"/>
    </source>
</evidence>
<evidence type="ECO:0000256" key="3">
    <source>
        <dbReference type="ARBA" id="ARBA00007261"/>
    </source>
</evidence>
<evidence type="ECO:0000256" key="12">
    <source>
        <dbReference type="ARBA" id="ARBA00022946"/>
    </source>
</evidence>
<dbReference type="Gene3D" id="3.40.800.20">
    <property type="entry name" value="Histone deacetylase domain"/>
    <property type="match status" value="1"/>
</dbReference>
<dbReference type="InterPro" id="IPR023696">
    <property type="entry name" value="Ureohydrolase_dom_sf"/>
</dbReference>
<keyword evidence="21" id="KW-1185">Reference proteome</keyword>
<dbReference type="FunFam" id="3.30.830.10:FF:000025">
    <property type="entry name" value="Stromal processing peptidase chloroplastic"/>
    <property type="match status" value="1"/>
</dbReference>
<feature type="domain" description="Peptidase M16 C-terminal" evidence="19">
    <location>
        <begin position="352"/>
        <end position="590"/>
    </location>
</feature>